<dbReference type="AlphaFoldDB" id="Q08XI0"/>
<dbReference type="RefSeq" id="WP_002615596.1">
    <property type="nucleotide sequence ID" value="NC_014623.1"/>
</dbReference>
<dbReference type="Pfam" id="PF03992">
    <property type="entry name" value="ABM"/>
    <property type="match status" value="1"/>
</dbReference>
<sequence>MSIAKTPPPPYVAVIFTSLRTSVDEGYAQTSEEMTAMAEGQPGFLGVESNRGADGLGITVSYWRDMESVRAWKAVAEHRMAQKLGRERWYRAYCTRVAVVEREYGFSV</sequence>
<evidence type="ECO:0000259" key="1">
    <source>
        <dbReference type="Pfam" id="PF03992"/>
    </source>
</evidence>
<dbReference type="HOGENOM" id="CLU_127039_1_0_7"/>
<dbReference type="EMBL" id="AAMD01000090">
    <property type="protein sequence ID" value="EAU65189.1"/>
    <property type="molecule type" value="Genomic_DNA"/>
</dbReference>
<dbReference type="EMBL" id="CP002271">
    <property type="protein sequence ID" value="ADO72778.1"/>
    <property type="molecule type" value="Genomic_DNA"/>
</dbReference>
<reference evidence="3 5" key="1">
    <citation type="submission" date="2006-04" db="EMBL/GenBank/DDBJ databases">
        <authorList>
            <person name="Nierman W.C."/>
        </authorList>
    </citation>
    <scope>NUCLEOTIDE SEQUENCE [LARGE SCALE GENOMIC DNA]</scope>
    <source>
        <strain evidence="3 5">DW4/3-1</strain>
    </source>
</reference>
<dbReference type="InterPro" id="IPR052936">
    <property type="entry name" value="Jasmonate_Hydroxylase-like"/>
</dbReference>
<name>Q08XI0_STIAD</name>
<keyword evidence="3" id="KW-0503">Monooxygenase</keyword>
<dbReference type="GO" id="GO:0004497">
    <property type="term" value="F:monooxygenase activity"/>
    <property type="evidence" value="ECO:0007669"/>
    <property type="project" value="UniProtKB-KW"/>
</dbReference>
<keyword evidence="4" id="KW-1185">Reference proteome</keyword>
<keyword evidence="3" id="KW-0560">Oxidoreductase</keyword>
<evidence type="ECO:0000313" key="5">
    <source>
        <dbReference type="Proteomes" id="UP000032702"/>
    </source>
</evidence>
<feature type="domain" description="ABM" evidence="1">
    <location>
        <begin position="11"/>
        <end position="83"/>
    </location>
</feature>
<accession>Q08XI0</accession>
<evidence type="ECO:0000313" key="3">
    <source>
        <dbReference type="EMBL" id="EAU65189.1"/>
    </source>
</evidence>
<reference evidence="2 4" key="2">
    <citation type="journal article" date="2011" name="Mol. Biol. Evol.">
        <title>Comparative genomic analysis of fruiting body formation in Myxococcales.</title>
        <authorList>
            <person name="Huntley S."/>
            <person name="Hamann N."/>
            <person name="Wegener-Feldbrugge S."/>
            <person name="Treuner-Lange A."/>
            <person name="Kube M."/>
            <person name="Reinhardt R."/>
            <person name="Klages S."/>
            <person name="Muller R."/>
            <person name="Ronning C.M."/>
            <person name="Nierman W.C."/>
            <person name="Sogaard-Andersen L."/>
        </authorList>
    </citation>
    <scope>NUCLEOTIDE SEQUENCE [LARGE SCALE GENOMIC DNA]</scope>
    <source>
        <strain evidence="2 4">DW4/3-1</strain>
    </source>
</reference>
<dbReference type="PANTHER" id="PTHR37811">
    <property type="entry name" value="BLL5343 PROTEIN"/>
    <property type="match status" value="1"/>
</dbReference>
<dbReference type="SUPFAM" id="SSF54909">
    <property type="entry name" value="Dimeric alpha+beta barrel"/>
    <property type="match status" value="1"/>
</dbReference>
<dbReference type="PATRIC" id="fig|378806.16.peg.4208"/>
<gene>
    <name evidence="2" type="ordered locus">STAUR_5000</name>
    <name evidence="3" type="ORF">STIAU_1165</name>
</gene>
<organism evidence="3 5">
    <name type="scientific">Stigmatella aurantiaca (strain DW4/3-1)</name>
    <dbReference type="NCBI Taxonomy" id="378806"/>
    <lineage>
        <taxon>Bacteria</taxon>
        <taxon>Pseudomonadati</taxon>
        <taxon>Myxococcota</taxon>
        <taxon>Myxococcia</taxon>
        <taxon>Myxococcales</taxon>
        <taxon>Cystobacterineae</taxon>
        <taxon>Archangiaceae</taxon>
        <taxon>Stigmatella</taxon>
    </lineage>
</organism>
<proteinExistence type="predicted"/>
<dbReference type="Proteomes" id="UP000032702">
    <property type="component" value="Unassembled WGS sequence"/>
</dbReference>
<protein>
    <submittedName>
        <fullName evidence="3">Antibiotic biosynthesis monooxygenase</fullName>
    </submittedName>
</protein>
<dbReference type="InterPro" id="IPR007138">
    <property type="entry name" value="ABM_dom"/>
</dbReference>
<dbReference type="eggNOG" id="COG2329">
    <property type="taxonomic scope" value="Bacteria"/>
</dbReference>
<dbReference type="OrthoDB" id="9797060at2"/>
<evidence type="ECO:0000313" key="4">
    <source>
        <dbReference type="Proteomes" id="UP000001351"/>
    </source>
</evidence>
<dbReference type="STRING" id="378806.STAUR_5000"/>
<dbReference type="Proteomes" id="UP000001351">
    <property type="component" value="Chromosome"/>
</dbReference>
<dbReference type="Gene3D" id="3.30.70.100">
    <property type="match status" value="1"/>
</dbReference>
<dbReference type="PANTHER" id="PTHR37811:SF2">
    <property type="entry name" value="ABM DOMAIN-CONTAINING PROTEIN"/>
    <property type="match status" value="1"/>
</dbReference>
<dbReference type="KEGG" id="sur:STAUR_5000"/>
<evidence type="ECO:0000313" key="2">
    <source>
        <dbReference type="EMBL" id="ADO72778.1"/>
    </source>
</evidence>
<dbReference type="InterPro" id="IPR011008">
    <property type="entry name" value="Dimeric_a/b-barrel"/>
</dbReference>